<protein>
    <submittedName>
        <fullName evidence="1">Uncharacterized protein</fullName>
    </submittedName>
</protein>
<accession>A0A284RJK2</accession>
<reference evidence="2" key="1">
    <citation type="journal article" date="2017" name="Nat. Ecol. Evol.">
        <title>Genome expansion and lineage-specific genetic innovations in the forest pathogenic fungi Armillaria.</title>
        <authorList>
            <person name="Sipos G."/>
            <person name="Prasanna A.N."/>
            <person name="Walter M.C."/>
            <person name="O'Connor E."/>
            <person name="Balint B."/>
            <person name="Krizsan K."/>
            <person name="Kiss B."/>
            <person name="Hess J."/>
            <person name="Varga T."/>
            <person name="Slot J."/>
            <person name="Riley R."/>
            <person name="Boka B."/>
            <person name="Rigling D."/>
            <person name="Barry K."/>
            <person name="Lee J."/>
            <person name="Mihaltcheva S."/>
            <person name="LaButti K."/>
            <person name="Lipzen A."/>
            <person name="Waldron R."/>
            <person name="Moloney N.M."/>
            <person name="Sperisen C."/>
            <person name="Kredics L."/>
            <person name="Vagvoelgyi C."/>
            <person name="Patrignani A."/>
            <person name="Fitzpatrick D."/>
            <person name="Nagy I."/>
            <person name="Doyle S."/>
            <person name="Anderson J.B."/>
            <person name="Grigoriev I.V."/>
            <person name="Gueldener U."/>
            <person name="Muensterkoetter M."/>
            <person name="Nagy L.G."/>
        </authorList>
    </citation>
    <scope>NUCLEOTIDE SEQUENCE [LARGE SCALE GENOMIC DNA]</scope>
    <source>
        <strain evidence="2">C18/9</strain>
    </source>
</reference>
<keyword evidence="2" id="KW-1185">Reference proteome</keyword>
<evidence type="ECO:0000313" key="2">
    <source>
        <dbReference type="Proteomes" id="UP000219338"/>
    </source>
</evidence>
<dbReference type="EMBL" id="FUEG01000010">
    <property type="protein sequence ID" value="SJL08949.1"/>
    <property type="molecule type" value="Genomic_DNA"/>
</dbReference>
<dbReference type="AlphaFoldDB" id="A0A284RJK2"/>
<proteinExistence type="predicted"/>
<evidence type="ECO:0000313" key="1">
    <source>
        <dbReference type="EMBL" id="SJL08949.1"/>
    </source>
</evidence>
<organism evidence="1 2">
    <name type="scientific">Armillaria ostoyae</name>
    <name type="common">Armillaria root rot fungus</name>
    <dbReference type="NCBI Taxonomy" id="47428"/>
    <lineage>
        <taxon>Eukaryota</taxon>
        <taxon>Fungi</taxon>
        <taxon>Dikarya</taxon>
        <taxon>Basidiomycota</taxon>
        <taxon>Agaricomycotina</taxon>
        <taxon>Agaricomycetes</taxon>
        <taxon>Agaricomycetidae</taxon>
        <taxon>Agaricales</taxon>
        <taxon>Marasmiineae</taxon>
        <taxon>Physalacriaceae</taxon>
        <taxon>Armillaria</taxon>
    </lineage>
</organism>
<dbReference type="Proteomes" id="UP000219338">
    <property type="component" value="Unassembled WGS sequence"/>
</dbReference>
<name>A0A284RJK2_ARMOS</name>
<gene>
    <name evidence="1" type="ORF">ARMOST_12324</name>
</gene>
<sequence length="125" mass="13326">MLPGSMVEEADLLTSAFTMSILMAVVNTPLNGLVSMEVLNVLKDAANALDTTRMDRLLKRTTASSPLLDFLHSTRDGARWTRLMTLIKYATACAVYQATRGARQGVGASGRKDGCAVESMAGDTA</sequence>